<evidence type="ECO:0000313" key="2">
    <source>
        <dbReference type="EMBL" id="NBH62905.1"/>
    </source>
</evidence>
<reference evidence="2 3" key="1">
    <citation type="submission" date="2018-08" db="EMBL/GenBank/DDBJ databases">
        <title>Murine metabolic-syndrome-specific gut microbial biobank.</title>
        <authorList>
            <person name="Liu C."/>
        </authorList>
    </citation>
    <scope>NUCLEOTIDE SEQUENCE [LARGE SCALE GENOMIC DNA]</scope>
    <source>
        <strain evidence="2 3">28</strain>
    </source>
</reference>
<evidence type="ECO:0000313" key="3">
    <source>
        <dbReference type="Proteomes" id="UP000446866"/>
    </source>
</evidence>
<accession>A0A845QNT8</accession>
<dbReference type="Proteomes" id="UP000446866">
    <property type="component" value="Unassembled WGS sequence"/>
</dbReference>
<comment type="caution">
    <text evidence="2">The sequence shown here is derived from an EMBL/GenBank/DDBJ whole genome shotgun (WGS) entry which is preliminary data.</text>
</comment>
<evidence type="ECO:0000256" key="1">
    <source>
        <dbReference type="SAM" id="SignalP"/>
    </source>
</evidence>
<dbReference type="SUPFAM" id="SSF49265">
    <property type="entry name" value="Fibronectin type III"/>
    <property type="match status" value="1"/>
</dbReference>
<dbReference type="Gene3D" id="2.60.40.10">
    <property type="entry name" value="Immunoglobulins"/>
    <property type="match status" value="1"/>
</dbReference>
<gene>
    <name evidence="2" type="ORF">D0435_14765</name>
</gene>
<keyword evidence="1" id="KW-0732">Signal</keyword>
<sequence>MKKFLTVLLALSVVFTYSFSAVGSVFAAATPAEQANAAIADAQKEMAEYVDEFAGKIVYNQQGNVVSVPDVADASLDKNLTKAAIDAALTKLKADYNEKIATEAAQRVADNNWTDEDTTAVDDIWADLKGTDAYAVGTKLFDETAGAYGAVDGILYTEAVKAAKATAQAAMEAIDPANYSDTDAATIVEKKADLTTVVTIVANSKAGLQKLLGGEAAEDTEKLGAIAVFKNATKDLVTKTDAAAALDKAKKEAVDAVNDAAADFTAAERARLQNIVANPEAASNATEVAEANARLGSLTANVQKVVALYVGQINDAEAESAVTTAKTTALATLAPSANTSEPDNFYKIADKFVNVNLLVKYATDYAAALKNQYSPTTGKAIYNAATVDAALEKLVKLINNLDTTVDTYGKIQTWMQSSTNIPNAEKEIVDLEKVINDGVRLIKTDYAATALESNNTNLSALNKATDKYAPTNWEGDNKDAVETIQKDFEAKIKAAANADAVVALVKEARAAMDKYLTITQTASVKTSVNTQLIAAGYVGGTAAAIDKTTGFLKAYADGVAARDSVNAYANKTKEDAVNQALEVFYDAVNAKQNANLKASEIKAILSENYAAALAKIDAMKADSVLASEAQKVIDAIKALPVTATLEKKADYLAVQKMYEDYLELAGATEASVTNRGLLNAYVTRIITLEKAAAEALVNALPRTITVADKAAVEAARAAVDAYADNYSKYAGYVDIYQTGSGATATDTVVYAALKAAEAALSNAMKADAAKKIAALPEVITAADKEAVDAAKAAYDALSDADRAAFDRDSAALVAKLELAIKTLEKADVEGRIKAVESFKIKVTTKRYTGSKMRINWTATGDESAIDGYRVYYSTKKSNSGYKYLTKTTKKYINHTSIKKNVKKGTRVYYRVRAYVEIDGVRYFSDYSTVGNRIWK</sequence>
<dbReference type="InterPro" id="IPR003961">
    <property type="entry name" value="FN3_dom"/>
</dbReference>
<dbReference type="InterPro" id="IPR013783">
    <property type="entry name" value="Ig-like_fold"/>
</dbReference>
<keyword evidence="3" id="KW-1185">Reference proteome</keyword>
<organism evidence="2 3">
    <name type="scientific">Anaerotruncus colihominis</name>
    <dbReference type="NCBI Taxonomy" id="169435"/>
    <lineage>
        <taxon>Bacteria</taxon>
        <taxon>Bacillati</taxon>
        <taxon>Bacillota</taxon>
        <taxon>Clostridia</taxon>
        <taxon>Eubacteriales</taxon>
        <taxon>Oscillospiraceae</taxon>
        <taxon>Anaerotruncus</taxon>
    </lineage>
</organism>
<name>A0A845QNT8_9FIRM</name>
<dbReference type="EMBL" id="QXWK01000041">
    <property type="protein sequence ID" value="NBH62905.1"/>
    <property type="molecule type" value="Genomic_DNA"/>
</dbReference>
<dbReference type="InterPro" id="IPR036116">
    <property type="entry name" value="FN3_sf"/>
</dbReference>
<proteinExistence type="predicted"/>
<feature type="chain" id="PRO_5039059369" evidence="1">
    <location>
        <begin position="21"/>
        <end position="935"/>
    </location>
</feature>
<dbReference type="CDD" id="cd00063">
    <property type="entry name" value="FN3"/>
    <property type="match status" value="1"/>
</dbReference>
<dbReference type="AlphaFoldDB" id="A0A845QNT8"/>
<feature type="signal peptide" evidence="1">
    <location>
        <begin position="1"/>
        <end position="20"/>
    </location>
</feature>
<protein>
    <submittedName>
        <fullName evidence="2">Fibronectin type III domain-containing protein</fullName>
    </submittedName>
</protein>
<dbReference type="RefSeq" id="WP_160203190.1">
    <property type="nucleotide sequence ID" value="NZ_QXWK01000041.1"/>
</dbReference>